<sequence>MWRSTASAVISLMLLALQPVLANVQELTWFDLVPPEARDMIGTPEPMHEMGDLADMMESELGDPAVQMEPLAPVVNDLHGKHIKLPGYIVPLGITAEGKVDEFLLVPYFGACIHVPPPPSNQIVHVQSQQAIALADLYQPFWISGEMQVDLVESELANAGYRISGADIEPYVY</sequence>
<reference evidence="3" key="1">
    <citation type="submission" date="2016-10" db="EMBL/GenBank/DDBJ databases">
        <authorList>
            <person name="Varghese N."/>
            <person name="Submissions S."/>
        </authorList>
    </citation>
    <scope>NUCLEOTIDE SEQUENCE [LARGE SCALE GENOMIC DNA]</scope>
    <source>
        <strain evidence="3">CECT 8338</strain>
    </source>
</reference>
<keyword evidence="1" id="KW-0732">Signal</keyword>
<dbReference type="Pfam" id="PF11736">
    <property type="entry name" value="DUF3299"/>
    <property type="match status" value="1"/>
</dbReference>
<accession>A0A1H2EGX5</accession>
<dbReference type="AlphaFoldDB" id="A0A1H2EGX5"/>
<proteinExistence type="predicted"/>
<protein>
    <recommendedName>
        <fullName evidence="4">DUF3299 domain-containing protein</fullName>
    </recommendedName>
</protein>
<dbReference type="OrthoDB" id="9784998at2"/>
<evidence type="ECO:0000313" key="3">
    <source>
        <dbReference type="Proteomes" id="UP000243924"/>
    </source>
</evidence>
<evidence type="ECO:0000313" key="2">
    <source>
        <dbReference type="EMBL" id="SDT94395.1"/>
    </source>
</evidence>
<name>A0A1H2EGX5_9GAMM</name>
<evidence type="ECO:0008006" key="4">
    <source>
        <dbReference type="Google" id="ProtNLM"/>
    </source>
</evidence>
<keyword evidence="3" id="KW-1185">Reference proteome</keyword>
<dbReference type="Gene3D" id="2.40.50.870">
    <property type="entry name" value="Protein of unknown function (DUF3299)"/>
    <property type="match status" value="1"/>
</dbReference>
<evidence type="ECO:0000256" key="1">
    <source>
        <dbReference type="SAM" id="SignalP"/>
    </source>
</evidence>
<dbReference type="InterPro" id="IPR021727">
    <property type="entry name" value="DUF3299"/>
</dbReference>
<feature type="chain" id="PRO_5009273002" description="DUF3299 domain-containing protein" evidence="1">
    <location>
        <begin position="23"/>
        <end position="173"/>
    </location>
</feature>
<dbReference type="RefSeq" id="WP_092384217.1">
    <property type="nucleotide sequence ID" value="NZ_LT629787.1"/>
</dbReference>
<organism evidence="2 3">
    <name type="scientific">Halopseudomonas salegens</name>
    <dbReference type="NCBI Taxonomy" id="1434072"/>
    <lineage>
        <taxon>Bacteria</taxon>
        <taxon>Pseudomonadati</taxon>
        <taxon>Pseudomonadota</taxon>
        <taxon>Gammaproteobacteria</taxon>
        <taxon>Pseudomonadales</taxon>
        <taxon>Pseudomonadaceae</taxon>
        <taxon>Halopseudomonas</taxon>
    </lineage>
</organism>
<gene>
    <name evidence="2" type="ORF">SAMN05216210_0716</name>
</gene>
<dbReference type="EMBL" id="LT629787">
    <property type="protein sequence ID" value="SDT94395.1"/>
    <property type="molecule type" value="Genomic_DNA"/>
</dbReference>
<dbReference type="STRING" id="1434072.SAMN05216210_0716"/>
<dbReference type="Proteomes" id="UP000243924">
    <property type="component" value="Chromosome I"/>
</dbReference>
<feature type="signal peptide" evidence="1">
    <location>
        <begin position="1"/>
        <end position="22"/>
    </location>
</feature>